<accession>A0ABQ4EKM4</accession>
<dbReference type="EMBL" id="BONX01000009">
    <property type="protein sequence ID" value="GIG95304.1"/>
    <property type="molecule type" value="Genomic_DNA"/>
</dbReference>
<feature type="compositionally biased region" description="Basic and acidic residues" evidence="1">
    <location>
        <begin position="72"/>
        <end position="82"/>
    </location>
</feature>
<evidence type="ECO:0000313" key="3">
    <source>
        <dbReference type="Proteomes" id="UP000621500"/>
    </source>
</evidence>
<feature type="region of interest" description="Disordered" evidence="1">
    <location>
        <begin position="31"/>
        <end position="125"/>
    </location>
</feature>
<protein>
    <recommendedName>
        <fullName evidence="4">DUF4158 domain-containing protein</fullName>
    </recommendedName>
</protein>
<organism evidence="2 3">
    <name type="scientific">Plantactinospora mayteni</name>
    <dbReference type="NCBI Taxonomy" id="566021"/>
    <lineage>
        <taxon>Bacteria</taxon>
        <taxon>Bacillati</taxon>
        <taxon>Actinomycetota</taxon>
        <taxon>Actinomycetes</taxon>
        <taxon>Micromonosporales</taxon>
        <taxon>Micromonosporaceae</taxon>
        <taxon>Plantactinospora</taxon>
    </lineage>
</organism>
<reference evidence="2 3" key="1">
    <citation type="submission" date="2021-01" db="EMBL/GenBank/DDBJ databases">
        <title>Whole genome shotgun sequence of Plantactinospora mayteni NBRC 109088.</title>
        <authorList>
            <person name="Komaki H."/>
            <person name="Tamura T."/>
        </authorList>
    </citation>
    <scope>NUCLEOTIDE SEQUENCE [LARGE SCALE GENOMIC DNA]</scope>
    <source>
        <strain evidence="2 3">NBRC 109088</strain>
    </source>
</reference>
<feature type="compositionally biased region" description="Basic and acidic residues" evidence="1">
    <location>
        <begin position="31"/>
        <end position="45"/>
    </location>
</feature>
<proteinExistence type="predicted"/>
<sequence length="125" mass="13077">MPDEVSAAPAAAVGRLSQRLGIAMGELRAYGEREQTRTDHLDHATALRSRGHRDVGGAIGDDPPVTSAGSGMDHHIRTEPAHQRTNRGSVSDVQLLVSNLTGGAQVGADDRPPAAAARSATRDPR</sequence>
<feature type="compositionally biased region" description="Polar residues" evidence="1">
    <location>
        <begin position="86"/>
        <end position="102"/>
    </location>
</feature>
<dbReference type="Proteomes" id="UP000621500">
    <property type="component" value="Unassembled WGS sequence"/>
</dbReference>
<gene>
    <name evidence="2" type="ORF">Pma05_18770</name>
</gene>
<evidence type="ECO:0000256" key="1">
    <source>
        <dbReference type="SAM" id="MobiDB-lite"/>
    </source>
</evidence>
<comment type="caution">
    <text evidence="2">The sequence shown here is derived from an EMBL/GenBank/DDBJ whole genome shotgun (WGS) entry which is preliminary data.</text>
</comment>
<keyword evidence="3" id="KW-1185">Reference proteome</keyword>
<evidence type="ECO:0000313" key="2">
    <source>
        <dbReference type="EMBL" id="GIG95304.1"/>
    </source>
</evidence>
<evidence type="ECO:0008006" key="4">
    <source>
        <dbReference type="Google" id="ProtNLM"/>
    </source>
</evidence>
<name>A0ABQ4EKM4_9ACTN</name>